<evidence type="ECO:0000313" key="7">
    <source>
        <dbReference type="Proteomes" id="UP000077037"/>
    </source>
</evidence>
<sequence length="239" mass="25537">MEDRTRNIQSVERAMLLLEALNAHGGRARLTTLAEASGLSKSTAHGLLDTLAALGYVTRDGAHYALGLRLHALARPLDGPHAALRDAFRPALRAFAELCGENCFLAVPGGARSYLTIAAVDGGGQPLRLPDDPRRDAMATSAVGKVLMANDRTLAKRLRQAHRLPDGVDDELRIVRNQGYALDLGASERSLHCVALPLRVRGRVVAALSAGGPSDRLGQPAMQRLASSAMRSLFDLIKL</sequence>
<dbReference type="InterPro" id="IPR029016">
    <property type="entry name" value="GAF-like_dom_sf"/>
</dbReference>
<evidence type="ECO:0000313" key="6">
    <source>
        <dbReference type="EMBL" id="SAI21195.1"/>
    </source>
</evidence>
<dbReference type="EMBL" id="FKBS01000014">
    <property type="protein sequence ID" value="SAI21195.1"/>
    <property type="molecule type" value="Genomic_DNA"/>
</dbReference>
<dbReference type="PROSITE" id="PS51077">
    <property type="entry name" value="HTH_ICLR"/>
    <property type="match status" value="1"/>
</dbReference>
<keyword evidence="3" id="KW-0804">Transcription</keyword>
<dbReference type="InterPro" id="IPR005471">
    <property type="entry name" value="Tscrpt_reg_IclR_N"/>
</dbReference>
<dbReference type="GO" id="GO:0045892">
    <property type="term" value="P:negative regulation of DNA-templated transcription"/>
    <property type="evidence" value="ECO:0007669"/>
    <property type="project" value="TreeGrafter"/>
</dbReference>
<name>A0A157NIP7_9BORD</name>
<feature type="domain" description="HTH iclR-type" evidence="4">
    <location>
        <begin position="8"/>
        <end position="68"/>
    </location>
</feature>
<dbReference type="Proteomes" id="UP000077037">
    <property type="component" value="Unassembled WGS sequence"/>
</dbReference>
<keyword evidence="1" id="KW-0805">Transcription regulation</keyword>
<protein>
    <submittedName>
        <fullName evidence="6">IclR family transcriptional regulator</fullName>
    </submittedName>
</protein>
<evidence type="ECO:0000259" key="5">
    <source>
        <dbReference type="PROSITE" id="PS51078"/>
    </source>
</evidence>
<dbReference type="Gene3D" id="1.10.10.10">
    <property type="entry name" value="Winged helix-like DNA-binding domain superfamily/Winged helix DNA-binding domain"/>
    <property type="match status" value="1"/>
</dbReference>
<dbReference type="SUPFAM" id="SSF46785">
    <property type="entry name" value="Winged helix' DNA-binding domain"/>
    <property type="match status" value="1"/>
</dbReference>
<dbReference type="AlphaFoldDB" id="A0A157NIP7"/>
<dbReference type="SUPFAM" id="SSF55781">
    <property type="entry name" value="GAF domain-like"/>
    <property type="match status" value="1"/>
</dbReference>
<gene>
    <name evidence="6" type="primary">kdgR_5</name>
    <name evidence="6" type="ORF">SAMEA1982600_01705</name>
</gene>
<dbReference type="Gene3D" id="3.30.450.40">
    <property type="match status" value="1"/>
</dbReference>
<dbReference type="Pfam" id="PF01614">
    <property type="entry name" value="IclR_C"/>
    <property type="match status" value="1"/>
</dbReference>
<dbReference type="SMART" id="SM00346">
    <property type="entry name" value="HTH_ICLR"/>
    <property type="match status" value="1"/>
</dbReference>
<evidence type="ECO:0000256" key="2">
    <source>
        <dbReference type="ARBA" id="ARBA00023125"/>
    </source>
</evidence>
<dbReference type="RefSeq" id="WP_218188581.1">
    <property type="nucleotide sequence ID" value="NZ_FKBS01000014.1"/>
</dbReference>
<organism evidence="6 7">
    <name type="scientific">Bordetella ansorpii</name>
    <dbReference type="NCBI Taxonomy" id="288768"/>
    <lineage>
        <taxon>Bacteria</taxon>
        <taxon>Pseudomonadati</taxon>
        <taxon>Pseudomonadota</taxon>
        <taxon>Betaproteobacteria</taxon>
        <taxon>Burkholderiales</taxon>
        <taxon>Alcaligenaceae</taxon>
        <taxon>Bordetella</taxon>
    </lineage>
</organism>
<dbReference type="PANTHER" id="PTHR30136:SF35">
    <property type="entry name" value="HTH-TYPE TRANSCRIPTIONAL REGULATOR RV1719"/>
    <property type="match status" value="1"/>
</dbReference>
<evidence type="ECO:0000256" key="1">
    <source>
        <dbReference type="ARBA" id="ARBA00023015"/>
    </source>
</evidence>
<dbReference type="GO" id="GO:0003677">
    <property type="term" value="F:DNA binding"/>
    <property type="evidence" value="ECO:0007669"/>
    <property type="project" value="UniProtKB-KW"/>
</dbReference>
<keyword evidence="2" id="KW-0238">DNA-binding</keyword>
<reference evidence="6 7" key="1">
    <citation type="submission" date="2016-03" db="EMBL/GenBank/DDBJ databases">
        <authorList>
            <consortium name="Pathogen Informatics"/>
        </authorList>
    </citation>
    <scope>NUCLEOTIDE SEQUENCE [LARGE SCALE GENOMIC DNA]</scope>
    <source>
        <strain evidence="6 7">NCTC13364</strain>
    </source>
</reference>
<dbReference type="InterPro" id="IPR050707">
    <property type="entry name" value="HTH_MetabolicPath_Reg"/>
</dbReference>
<dbReference type="InterPro" id="IPR014757">
    <property type="entry name" value="Tscrpt_reg_IclR_C"/>
</dbReference>
<proteinExistence type="predicted"/>
<evidence type="ECO:0000256" key="3">
    <source>
        <dbReference type="ARBA" id="ARBA00023163"/>
    </source>
</evidence>
<feature type="domain" description="IclR-ED" evidence="5">
    <location>
        <begin position="69"/>
        <end position="239"/>
    </location>
</feature>
<dbReference type="Pfam" id="PF09339">
    <property type="entry name" value="HTH_IclR"/>
    <property type="match status" value="1"/>
</dbReference>
<dbReference type="GO" id="GO:0003700">
    <property type="term" value="F:DNA-binding transcription factor activity"/>
    <property type="evidence" value="ECO:0007669"/>
    <property type="project" value="TreeGrafter"/>
</dbReference>
<dbReference type="FunFam" id="1.10.10.10:FF:000056">
    <property type="entry name" value="IclR family transcriptional regulator"/>
    <property type="match status" value="1"/>
</dbReference>
<dbReference type="PROSITE" id="PS51078">
    <property type="entry name" value="ICLR_ED"/>
    <property type="match status" value="1"/>
</dbReference>
<dbReference type="InterPro" id="IPR036390">
    <property type="entry name" value="WH_DNA-bd_sf"/>
</dbReference>
<accession>A0A157NIP7</accession>
<dbReference type="PANTHER" id="PTHR30136">
    <property type="entry name" value="HELIX-TURN-HELIX TRANSCRIPTIONAL REGULATOR, ICLR FAMILY"/>
    <property type="match status" value="1"/>
</dbReference>
<evidence type="ECO:0000259" key="4">
    <source>
        <dbReference type="PROSITE" id="PS51077"/>
    </source>
</evidence>
<dbReference type="InterPro" id="IPR036388">
    <property type="entry name" value="WH-like_DNA-bd_sf"/>
</dbReference>